<dbReference type="Pfam" id="PF02405">
    <property type="entry name" value="MlaE"/>
    <property type="match status" value="1"/>
</dbReference>
<gene>
    <name evidence="3" type="ORF">CDN99_02455</name>
</gene>
<organism evidence="3 4">
    <name type="scientific">Roseateles aquatilis</name>
    <dbReference type="NCBI Taxonomy" id="431061"/>
    <lineage>
        <taxon>Bacteria</taxon>
        <taxon>Pseudomonadati</taxon>
        <taxon>Pseudomonadota</taxon>
        <taxon>Betaproteobacteria</taxon>
        <taxon>Burkholderiales</taxon>
        <taxon>Sphaerotilaceae</taxon>
        <taxon>Roseateles</taxon>
    </lineage>
</organism>
<feature type="transmembrane region" description="Helical" evidence="2">
    <location>
        <begin position="322"/>
        <end position="341"/>
    </location>
</feature>
<feature type="transmembrane region" description="Helical" evidence="2">
    <location>
        <begin position="209"/>
        <end position="233"/>
    </location>
</feature>
<proteinExistence type="predicted"/>
<keyword evidence="4" id="KW-1185">Reference proteome</keyword>
<dbReference type="AlphaFoldDB" id="A0A246JL72"/>
<dbReference type="RefSeq" id="WP_088382508.1">
    <property type="nucleotide sequence ID" value="NZ_NIOF01000001.1"/>
</dbReference>
<dbReference type="OrthoDB" id="9810518at2"/>
<dbReference type="InterPro" id="IPR030802">
    <property type="entry name" value="Permease_MalE"/>
</dbReference>
<dbReference type="GO" id="GO:0005548">
    <property type="term" value="F:phospholipid transporter activity"/>
    <property type="evidence" value="ECO:0007669"/>
    <property type="project" value="TreeGrafter"/>
</dbReference>
<feature type="region of interest" description="Disordered" evidence="1">
    <location>
        <begin position="1"/>
        <end position="27"/>
    </location>
</feature>
<keyword evidence="2" id="KW-1133">Transmembrane helix</keyword>
<evidence type="ECO:0000313" key="3">
    <source>
        <dbReference type="EMBL" id="OWQ93362.1"/>
    </source>
</evidence>
<evidence type="ECO:0000313" key="4">
    <source>
        <dbReference type="Proteomes" id="UP000197468"/>
    </source>
</evidence>
<keyword evidence="2" id="KW-0472">Membrane</keyword>
<reference evidence="3 4" key="1">
    <citation type="journal article" date="2008" name="Int. J. Syst. Evol. Microbiol.">
        <title>Description of Roseateles aquatilis sp. nov. and Roseateles terrae sp. nov., in the class Betaproteobacteria, and emended description of the genus Roseateles.</title>
        <authorList>
            <person name="Gomila M."/>
            <person name="Bowien B."/>
            <person name="Falsen E."/>
            <person name="Moore E.R."/>
            <person name="Lalucat J."/>
        </authorList>
    </citation>
    <scope>NUCLEOTIDE SEQUENCE [LARGE SCALE GENOMIC DNA]</scope>
    <source>
        <strain evidence="3 4">CCUG 48205</strain>
    </source>
</reference>
<feature type="transmembrane region" description="Helical" evidence="2">
    <location>
        <begin position="179"/>
        <end position="197"/>
    </location>
</feature>
<evidence type="ECO:0000256" key="1">
    <source>
        <dbReference type="SAM" id="MobiDB-lite"/>
    </source>
</evidence>
<keyword evidence="2" id="KW-0812">Transmembrane</keyword>
<dbReference type="EMBL" id="NIOF01000001">
    <property type="protein sequence ID" value="OWQ93362.1"/>
    <property type="molecule type" value="Genomic_DNA"/>
</dbReference>
<sequence length="387" mass="41321">MEDSDRADPSASTDPSPRLLRESGDGGRVQARLEGDWTLLALRERVEALRHELAAMPKSGVSWDLSAISRLDPTGALLLWQAWGRRQPDDLRWPPAPLAPMFQALFARLSGKQGKPAKPPRVESARRLGQGLLNLVDHLLSATTLLGQVVRDLATLARQPSLIAWRDISAHIYRSGAQALGITALVGVLVGITLSYLTAKQLQNFGADIYVINILGISVWRELGPLLAAILVAGRSGSAMTAQLGVMRVTQELDALSVMGISHTIRLVLPKMVALALSLPLVMVWTSSMILLGGMIAARATLGLDYVQFLQGLPAAVPVGNLWLGLAKSTVFGLLIAFVACHFGLRIKPNSESLAAGTTDSVVSAITVVIIVDAIFAVMFSDVGLKA</sequence>
<protein>
    <submittedName>
        <fullName evidence="3">ABC transporter permease</fullName>
    </submittedName>
</protein>
<dbReference type="PANTHER" id="PTHR30188">
    <property type="entry name" value="ABC TRANSPORTER PERMEASE PROTEIN-RELATED"/>
    <property type="match status" value="1"/>
</dbReference>
<dbReference type="PANTHER" id="PTHR30188:SF3">
    <property type="entry name" value="ABC TRANSPORTER PERMEASE"/>
    <property type="match status" value="1"/>
</dbReference>
<comment type="caution">
    <text evidence="3">The sequence shown here is derived from an EMBL/GenBank/DDBJ whole genome shotgun (WGS) entry which is preliminary data.</text>
</comment>
<feature type="transmembrane region" description="Helical" evidence="2">
    <location>
        <begin position="362"/>
        <end position="381"/>
    </location>
</feature>
<evidence type="ECO:0000256" key="2">
    <source>
        <dbReference type="SAM" id="Phobius"/>
    </source>
</evidence>
<dbReference type="GO" id="GO:0043190">
    <property type="term" value="C:ATP-binding cassette (ABC) transporter complex"/>
    <property type="evidence" value="ECO:0007669"/>
    <property type="project" value="InterPro"/>
</dbReference>
<dbReference type="Proteomes" id="UP000197468">
    <property type="component" value="Unassembled WGS sequence"/>
</dbReference>
<feature type="transmembrane region" description="Helical" evidence="2">
    <location>
        <begin position="273"/>
        <end position="302"/>
    </location>
</feature>
<name>A0A246JL72_9BURK</name>
<accession>A0A246JL72</accession>